<name>A0A3D6BPR8_9FLAO</name>
<evidence type="ECO:0000313" key="1">
    <source>
        <dbReference type="EMBL" id="HCY80189.1"/>
    </source>
</evidence>
<dbReference type="AlphaFoldDB" id="A0A3D6BPR8"/>
<sequence>MSDLHDLKYVNAHNAQHTQNLNAHNAQELGRCFLWLHLVGWGAIQIKDHHNFNWFFMPV</sequence>
<proteinExistence type="predicted"/>
<protein>
    <submittedName>
        <fullName evidence="1">Uncharacterized protein</fullName>
    </submittedName>
</protein>
<organism evidence="1 2">
    <name type="scientific">Xanthomarina gelatinilytica</name>
    <dbReference type="NCBI Taxonomy" id="1137281"/>
    <lineage>
        <taxon>Bacteria</taxon>
        <taxon>Pseudomonadati</taxon>
        <taxon>Bacteroidota</taxon>
        <taxon>Flavobacteriia</taxon>
        <taxon>Flavobacteriales</taxon>
        <taxon>Flavobacteriaceae</taxon>
        <taxon>Xanthomarina</taxon>
    </lineage>
</organism>
<reference evidence="1 2" key="1">
    <citation type="journal article" date="2018" name="Nat. Biotechnol.">
        <title>A standardized bacterial taxonomy based on genome phylogeny substantially revises the tree of life.</title>
        <authorList>
            <person name="Parks D.H."/>
            <person name="Chuvochina M."/>
            <person name="Waite D.W."/>
            <person name="Rinke C."/>
            <person name="Skarshewski A."/>
            <person name="Chaumeil P.A."/>
            <person name="Hugenholtz P."/>
        </authorList>
    </citation>
    <scope>NUCLEOTIDE SEQUENCE [LARGE SCALE GENOMIC DNA]</scope>
    <source>
        <strain evidence="1">UBA10227</strain>
    </source>
</reference>
<comment type="caution">
    <text evidence="1">The sequence shown here is derived from an EMBL/GenBank/DDBJ whole genome shotgun (WGS) entry which is preliminary data.</text>
</comment>
<evidence type="ECO:0000313" key="2">
    <source>
        <dbReference type="Proteomes" id="UP000263268"/>
    </source>
</evidence>
<accession>A0A3D6BPR8</accession>
<dbReference type="EMBL" id="DPRK01000013">
    <property type="protein sequence ID" value="HCY80189.1"/>
    <property type="molecule type" value="Genomic_DNA"/>
</dbReference>
<gene>
    <name evidence="1" type="ORF">DHV22_00530</name>
</gene>
<dbReference type="Proteomes" id="UP000263268">
    <property type="component" value="Unassembled WGS sequence"/>
</dbReference>